<feature type="non-terminal residue" evidence="1">
    <location>
        <position position="175"/>
    </location>
</feature>
<proteinExistence type="predicted"/>
<dbReference type="AlphaFoldDB" id="A0A699IIT4"/>
<accession>A0A699IIT4</accession>
<comment type="caution">
    <text evidence="1">The sequence shown here is derived from an EMBL/GenBank/DDBJ whole genome shotgun (WGS) entry which is preliminary data.</text>
</comment>
<dbReference type="EMBL" id="BKCJ010297617">
    <property type="protein sequence ID" value="GEZ58994.1"/>
    <property type="molecule type" value="Genomic_DNA"/>
</dbReference>
<sequence>MLGTKRVERMDRAILRDALPIEQLETYCSQNGMILANWSANDVEQDVRLTPVSKKVSRWQVGRTPTDSLPPMLPLYLPIQSSKIKKSTNNDALLLNWVTLTRFKEQILYAGFSVSACAKEQILPTKRVVQVPCSVDPIVAVVIFNGVNVASGCNFWATKGFKKNRGPIDIQYVMP</sequence>
<gene>
    <name evidence="1" type="ORF">Tci_530967</name>
</gene>
<name>A0A699IIT4_TANCI</name>
<organism evidence="1">
    <name type="scientific">Tanacetum cinerariifolium</name>
    <name type="common">Dalmatian daisy</name>
    <name type="synonym">Chrysanthemum cinerariifolium</name>
    <dbReference type="NCBI Taxonomy" id="118510"/>
    <lineage>
        <taxon>Eukaryota</taxon>
        <taxon>Viridiplantae</taxon>
        <taxon>Streptophyta</taxon>
        <taxon>Embryophyta</taxon>
        <taxon>Tracheophyta</taxon>
        <taxon>Spermatophyta</taxon>
        <taxon>Magnoliopsida</taxon>
        <taxon>eudicotyledons</taxon>
        <taxon>Gunneridae</taxon>
        <taxon>Pentapetalae</taxon>
        <taxon>asterids</taxon>
        <taxon>campanulids</taxon>
        <taxon>Asterales</taxon>
        <taxon>Asteraceae</taxon>
        <taxon>Asteroideae</taxon>
        <taxon>Anthemideae</taxon>
        <taxon>Anthemidinae</taxon>
        <taxon>Tanacetum</taxon>
    </lineage>
</organism>
<reference evidence="1" key="1">
    <citation type="journal article" date="2019" name="Sci. Rep.">
        <title>Draft genome of Tanacetum cinerariifolium, the natural source of mosquito coil.</title>
        <authorList>
            <person name="Yamashiro T."/>
            <person name="Shiraishi A."/>
            <person name="Satake H."/>
            <person name="Nakayama K."/>
        </authorList>
    </citation>
    <scope>NUCLEOTIDE SEQUENCE</scope>
</reference>
<evidence type="ECO:0000313" key="1">
    <source>
        <dbReference type="EMBL" id="GEZ58994.1"/>
    </source>
</evidence>
<protein>
    <submittedName>
        <fullName evidence="1">Bifunctional 3-dehydroquinate dehydratase/shikimate dehydrogenase, chloroplastic-like</fullName>
    </submittedName>
</protein>